<evidence type="ECO:0000313" key="2">
    <source>
        <dbReference type="Proteomes" id="UP001152607"/>
    </source>
</evidence>
<comment type="caution">
    <text evidence="1">The sequence shown here is derived from an EMBL/GenBank/DDBJ whole genome shotgun (WGS) entry which is preliminary data.</text>
</comment>
<protein>
    <submittedName>
        <fullName evidence="1">Uncharacterized protein</fullName>
    </submittedName>
</protein>
<dbReference type="EMBL" id="CAOQHR010000002">
    <property type="protein sequence ID" value="CAI6325667.1"/>
    <property type="molecule type" value="Genomic_DNA"/>
</dbReference>
<keyword evidence="2" id="KW-1185">Reference proteome</keyword>
<reference evidence="1" key="1">
    <citation type="submission" date="2023-01" db="EMBL/GenBank/DDBJ databases">
        <authorList>
            <person name="Van Ghelder C."/>
            <person name="Rancurel C."/>
        </authorList>
    </citation>
    <scope>NUCLEOTIDE SEQUENCE</scope>
    <source>
        <strain evidence="1">CNCM I-4278</strain>
    </source>
</reference>
<name>A0A9W4U9B8_9PLEO</name>
<proteinExistence type="predicted"/>
<gene>
    <name evidence="1" type="ORF">PDIGIT_LOCUS3791</name>
</gene>
<dbReference type="Proteomes" id="UP001152607">
    <property type="component" value="Unassembled WGS sequence"/>
</dbReference>
<dbReference type="AlphaFoldDB" id="A0A9W4U9B8"/>
<sequence>MERETQHGSLAGHKRGNVKLRFFISLSWSFAANPATPPTCTPTAYLASYSGPSAETLEHVTRIRWPLT</sequence>
<evidence type="ECO:0000313" key="1">
    <source>
        <dbReference type="EMBL" id="CAI6325667.1"/>
    </source>
</evidence>
<accession>A0A9W4U9B8</accession>
<organism evidence="1 2">
    <name type="scientific">Periconia digitata</name>
    <dbReference type="NCBI Taxonomy" id="1303443"/>
    <lineage>
        <taxon>Eukaryota</taxon>
        <taxon>Fungi</taxon>
        <taxon>Dikarya</taxon>
        <taxon>Ascomycota</taxon>
        <taxon>Pezizomycotina</taxon>
        <taxon>Dothideomycetes</taxon>
        <taxon>Pleosporomycetidae</taxon>
        <taxon>Pleosporales</taxon>
        <taxon>Massarineae</taxon>
        <taxon>Periconiaceae</taxon>
        <taxon>Periconia</taxon>
    </lineage>
</organism>